<dbReference type="PANTHER" id="PTHR32409:SF3">
    <property type="entry name" value="MITOCHONDRIAL IMPORT RECEPTOR SUBUNIT TOM20-1-RELATED"/>
    <property type="match status" value="1"/>
</dbReference>
<keyword evidence="7" id="KW-0653">Protein transport</keyword>
<dbReference type="Pfam" id="PF06552">
    <property type="entry name" value="TOM20_plant"/>
    <property type="match status" value="1"/>
</dbReference>
<dbReference type="STRING" id="3635.A0A1U8IEC8"/>
<reference evidence="13" key="2">
    <citation type="submission" date="2025-08" db="UniProtKB">
        <authorList>
            <consortium name="RefSeq"/>
        </authorList>
    </citation>
    <scope>IDENTIFICATION</scope>
</reference>
<name>A0A1U8IEC8_GOSHI</name>
<keyword evidence="9" id="KW-0496">Mitochondrion</keyword>
<dbReference type="RefSeq" id="XP_016676427.1">
    <property type="nucleotide sequence ID" value="XM_016820938.2"/>
</dbReference>
<evidence type="ECO:0000256" key="7">
    <source>
        <dbReference type="ARBA" id="ARBA00022927"/>
    </source>
</evidence>
<keyword evidence="12" id="KW-1185">Reference proteome</keyword>
<accession>A0A1U8IEC8</accession>
<keyword evidence="5 11" id="KW-0812">Transmembrane</keyword>
<dbReference type="OrthoDB" id="1056333at2759"/>
<reference evidence="12" key="1">
    <citation type="journal article" date="2020" name="Nat. Genet.">
        <title>Genomic diversifications of five Gossypium allopolyploid species and their impact on cotton improvement.</title>
        <authorList>
            <person name="Chen Z.J."/>
            <person name="Sreedasyam A."/>
            <person name="Ando A."/>
            <person name="Song Q."/>
            <person name="De Santiago L.M."/>
            <person name="Hulse-Kemp A.M."/>
            <person name="Ding M."/>
            <person name="Ye W."/>
            <person name="Kirkbride R.C."/>
            <person name="Jenkins J."/>
            <person name="Plott C."/>
            <person name="Lovell J."/>
            <person name="Lin Y.M."/>
            <person name="Vaughn R."/>
            <person name="Liu B."/>
            <person name="Simpson S."/>
            <person name="Scheffler B.E."/>
            <person name="Wen L."/>
            <person name="Saski C.A."/>
            <person name="Grover C.E."/>
            <person name="Hu G."/>
            <person name="Conover J.L."/>
            <person name="Carlson J.W."/>
            <person name="Shu S."/>
            <person name="Boston L.B."/>
            <person name="Williams M."/>
            <person name="Peterson D.G."/>
            <person name="McGee K."/>
            <person name="Jones D.C."/>
            <person name="Wendel J.F."/>
            <person name="Stelly D.M."/>
            <person name="Grimwood J."/>
            <person name="Schmutz J."/>
        </authorList>
    </citation>
    <scope>NUCLEOTIDE SEQUENCE [LARGE SCALE GENOMIC DNA]</scope>
    <source>
        <strain evidence="12">cv. TM-1</strain>
    </source>
</reference>
<dbReference type="SMR" id="A0A1U8IEC8"/>
<keyword evidence="13" id="KW-0675">Receptor</keyword>
<keyword evidence="4" id="KW-0813">Transport</keyword>
<evidence type="ECO:0000313" key="13">
    <source>
        <dbReference type="RefSeq" id="XP_016676427.1"/>
    </source>
</evidence>
<dbReference type="GO" id="GO:0005742">
    <property type="term" value="C:mitochondrial outer membrane translocase complex"/>
    <property type="evidence" value="ECO:0007669"/>
    <property type="project" value="InterPro"/>
</dbReference>
<dbReference type="GO" id="GO:0045040">
    <property type="term" value="P:protein insertion into mitochondrial outer membrane"/>
    <property type="evidence" value="ECO:0007669"/>
    <property type="project" value="InterPro"/>
</dbReference>
<sequence length="207" mass="23079">MEVSNKLNRLLFFDQARKISEANYTSDPNDADNLTRWAESLLELSQCQCPQDSLKMIQDAIVKLEQALSINPRKHETLWCLGNAQTSLVFLTKTEDEARPYFKQAAKYFLQAVDEDPTNEVYLKSLEISSKAPKLHREILKHGLDQQIVGVGPSTATSSSSAKDAKKGKKSYNLKYDIVGWIVLAIGIVVWVGFAKSQMPPPPPPSG</sequence>
<organism evidence="12 13">
    <name type="scientific">Gossypium hirsutum</name>
    <name type="common">Upland cotton</name>
    <name type="synonym">Gossypium mexicanum</name>
    <dbReference type="NCBI Taxonomy" id="3635"/>
    <lineage>
        <taxon>Eukaryota</taxon>
        <taxon>Viridiplantae</taxon>
        <taxon>Streptophyta</taxon>
        <taxon>Embryophyta</taxon>
        <taxon>Tracheophyta</taxon>
        <taxon>Spermatophyta</taxon>
        <taxon>Magnoliopsida</taxon>
        <taxon>eudicotyledons</taxon>
        <taxon>Gunneridae</taxon>
        <taxon>Pentapetalae</taxon>
        <taxon>rosids</taxon>
        <taxon>malvids</taxon>
        <taxon>Malvales</taxon>
        <taxon>Malvaceae</taxon>
        <taxon>Malvoideae</taxon>
        <taxon>Gossypium</taxon>
    </lineage>
</organism>
<evidence type="ECO:0000313" key="12">
    <source>
        <dbReference type="Proteomes" id="UP000818029"/>
    </source>
</evidence>
<evidence type="ECO:0000256" key="8">
    <source>
        <dbReference type="ARBA" id="ARBA00022989"/>
    </source>
</evidence>
<dbReference type="PaxDb" id="3635-A0A1U8IEC8"/>
<dbReference type="Gene3D" id="1.25.40.10">
    <property type="entry name" value="Tetratricopeptide repeat domain"/>
    <property type="match status" value="1"/>
</dbReference>
<keyword evidence="8 11" id="KW-1133">Transmembrane helix</keyword>
<evidence type="ECO:0000256" key="9">
    <source>
        <dbReference type="ARBA" id="ARBA00023128"/>
    </source>
</evidence>
<dbReference type="Proteomes" id="UP000818029">
    <property type="component" value="Chromosome A10"/>
</dbReference>
<evidence type="ECO:0000256" key="2">
    <source>
        <dbReference type="ARBA" id="ARBA00004572"/>
    </source>
</evidence>
<dbReference type="InterPro" id="IPR011990">
    <property type="entry name" value="TPR-like_helical_dom_sf"/>
</dbReference>
<comment type="similarity">
    <text evidence="3">Belongs to the Tom20 family.</text>
</comment>
<evidence type="ECO:0000256" key="4">
    <source>
        <dbReference type="ARBA" id="ARBA00022448"/>
    </source>
</evidence>
<feature type="transmembrane region" description="Helical" evidence="11">
    <location>
        <begin position="176"/>
        <end position="194"/>
    </location>
</feature>
<evidence type="ECO:0000256" key="3">
    <source>
        <dbReference type="ARBA" id="ARBA00005792"/>
    </source>
</evidence>
<comment type="subcellular location">
    <subcellularLocation>
        <location evidence="2">Mitochondrion outer membrane</location>
        <topology evidence="2">Single-pass membrane protein</topology>
    </subcellularLocation>
</comment>
<protein>
    <submittedName>
        <fullName evidence="13">Mitochondrial import receptor subunit TOM20</fullName>
    </submittedName>
</protein>
<evidence type="ECO:0000256" key="11">
    <source>
        <dbReference type="SAM" id="Phobius"/>
    </source>
</evidence>
<keyword evidence="10 11" id="KW-0472">Membrane</keyword>
<dbReference type="KEGG" id="ghi:107895704"/>
<dbReference type="AlphaFoldDB" id="A0A1U8IEC8"/>
<comment type="function">
    <text evidence="1">Central component of the receptor complex responsible for the recognition and translocation of cytosolically synthesized mitochondrial preproteins. Together with TOM22 functions as the transit peptide receptor at the surface of the mitochondrion outer membrane and facilitates the movement of preproteins into the translocation pore.</text>
</comment>
<dbReference type="SUPFAM" id="SSF48452">
    <property type="entry name" value="TPR-like"/>
    <property type="match status" value="1"/>
</dbReference>
<proteinExistence type="inferred from homology"/>
<evidence type="ECO:0000256" key="6">
    <source>
        <dbReference type="ARBA" id="ARBA00022787"/>
    </source>
</evidence>
<dbReference type="GeneID" id="107895704"/>
<dbReference type="PANTHER" id="PTHR32409">
    <property type="entry name" value="MITOCHONDRIAL IMPORT RECEPTOR SUBUNIT TOM20-1-RELATED"/>
    <property type="match status" value="1"/>
</dbReference>
<evidence type="ECO:0000256" key="1">
    <source>
        <dbReference type="ARBA" id="ARBA00003450"/>
    </source>
</evidence>
<evidence type="ECO:0000256" key="5">
    <source>
        <dbReference type="ARBA" id="ARBA00022692"/>
    </source>
</evidence>
<dbReference type="InterPro" id="IPR010547">
    <property type="entry name" value="TOM20_imprt_rcpt"/>
</dbReference>
<keyword evidence="6" id="KW-1000">Mitochondrion outer membrane</keyword>
<dbReference type="GO" id="GO:0015031">
    <property type="term" value="P:protein transport"/>
    <property type="evidence" value="ECO:0007669"/>
    <property type="project" value="UniProtKB-KW"/>
</dbReference>
<gene>
    <name evidence="13" type="primary">LOC107895704</name>
</gene>
<evidence type="ECO:0000256" key="10">
    <source>
        <dbReference type="ARBA" id="ARBA00023136"/>
    </source>
</evidence>